<comment type="caution">
    <text evidence="1">The sequence shown here is derived from an EMBL/GenBank/DDBJ whole genome shotgun (WGS) entry which is preliminary data.</text>
</comment>
<dbReference type="Proteomes" id="UP000474758">
    <property type="component" value="Unassembled WGS sequence"/>
</dbReference>
<keyword evidence="2" id="KW-1185">Reference proteome</keyword>
<evidence type="ECO:0000313" key="2">
    <source>
        <dbReference type="Proteomes" id="UP000474758"/>
    </source>
</evidence>
<organism evidence="1 2">
    <name type="scientific">Paragemmobacter kunshanensis</name>
    <dbReference type="NCBI Taxonomy" id="2583234"/>
    <lineage>
        <taxon>Bacteria</taxon>
        <taxon>Pseudomonadati</taxon>
        <taxon>Pseudomonadota</taxon>
        <taxon>Alphaproteobacteria</taxon>
        <taxon>Rhodobacterales</taxon>
        <taxon>Paracoccaceae</taxon>
        <taxon>Paragemmobacter</taxon>
    </lineage>
</organism>
<dbReference type="AlphaFoldDB" id="A0A6M1TYQ1"/>
<sequence>MDQRRNTWSGHRLGTFAAVKWKTIRAQQLADRIGDLVSTFGSQAFLDTSSKRVGDWVEISVLSVKPLPAEVSLSLSEACHHLRSSLDHIAWAVSSRPQDRWARLKVKFPIFADQDEFDRRVSSALLGADQRVVGIVRRYQPFNSSLNPKNTLLEKLQELNNWDKHQELLAGVVATAGSSVSYIYRGATIHSESLGDTVLTEPNVKLGVLPWEDTWSEKGISLVPHIRLRAVFHSDMPETIRGADIVGFLSQTSAFINDEMLPEFGSFLQ</sequence>
<dbReference type="EMBL" id="JAALFE010000049">
    <property type="protein sequence ID" value="NGQ93380.1"/>
    <property type="molecule type" value="Genomic_DNA"/>
</dbReference>
<reference evidence="1 2" key="1">
    <citation type="submission" date="2020-02" db="EMBL/GenBank/DDBJ databases">
        <title>Rhodobacter translucens sp. nov., a novel bacterium isolated from activated sludge.</title>
        <authorList>
            <person name="Liu J."/>
        </authorList>
    </citation>
    <scope>NUCLEOTIDE SEQUENCE [LARGE SCALE GENOMIC DNA]</scope>
    <source>
        <strain evidence="1 2">HX-7-19</strain>
    </source>
</reference>
<accession>A0A6M1TYQ1</accession>
<evidence type="ECO:0000313" key="1">
    <source>
        <dbReference type="EMBL" id="NGQ93380.1"/>
    </source>
</evidence>
<protein>
    <submittedName>
        <fullName evidence="1">Uncharacterized protein</fullName>
    </submittedName>
</protein>
<gene>
    <name evidence="1" type="ORF">G5V65_21060</name>
</gene>
<name>A0A6M1TYQ1_9RHOB</name>
<dbReference type="RefSeq" id="WP_165054447.1">
    <property type="nucleotide sequence ID" value="NZ_JAALFE010000049.1"/>
</dbReference>
<proteinExistence type="predicted"/>